<evidence type="ECO:0000313" key="3">
    <source>
        <dbReference type="Proteomes" id="UP001055712"/>
    </source>
</evidence>
<dbReference type="AlphaFoldDB" id="A0A9D4Z2H2"/>
<keyword evidence="1" id="KW-1133">Transmembrane helix</keyword>
<keyword evidence="3" id="KW-1185">Reference proteome</keyword>
<dbReference type="EMBL" id="SIDB01000001">
    <property type="protein sequence ID" value="KAI3438865.1"/>
    <property type="molecule type" value="Genomic_DNA"/>
</dbReference>
<evidence type="ECO:0000256" key="1">
    <source>
        <dbReference type="SAM" id="Phobius"/>
    </source>
</evidence>
<keyword evidence="1" id="KW-0472">Membrane</keyword>
<dbReference type="Proteomes" id="UP001055712">
    <property type="component" value="Unassembled WGS sequence"/>
</dbReference>
<protein>
    <submittedName>
        <fullName evidence="2">Uncharacterized protein</fullName>
    </submittedName>
</protein>
<reference evidence="2" key="2">
    <citation type="submission" date="2020-11" db="EMBL/GenBank/DDBJ databases">
        <authorList>
            <person name="Cecchin M."/>
            <person name="Marcolungo L."/>
            <person name="Rossato M."/>
            <person name="Girolomoni L."/>
            <person name="Cosentino E."/>
            <person name="Cuine S."/>
            <person name="Li-Beisson Y."/>
            <person name="Delledonne M."/>
            <person name="Ballottari M."/>
        </authorList>
    </citation>
    <scope>NUCLEOTIDE SEQUENCE</scope>
    <source>
        <strain evidence="2">211/11P</strain>
        <tissue evidence="2">Whole cell</tissue>
    </source>
</reference>
<gene>
    <name evidence="2" type="ORF">D9Q98_001282</name>
</gene>
<evidence type="ECO:0000313" key="2">
    <source>
        <dbReference type="EMBL" id="KAI3438865.1"/>
    </source>
</evidence>
<keyword evidence="1" id="KW-0812">Transmembrane</keyword>
<name>A0A9D4Z2H2_CHLVU</name>
<dbReference type="OrthoDB" id="524772at2759"/>
<organism evidence="2 3">
    <name type="scientific">Chlorella vulgaris</name>
    <name type="common">Green alga</name>
    <dbReference type="NCBI Taxonomy" id="3077"/>
    <lineage>
        <taxon>Eukaryota</taxon>
        <taxon>Viridiplantae</taxon>
        <taxon>Chlorophyta</taxon>
        <taxon>core chlorophytes</taxon>
        <taxon>Trebouxiophyceae</taxon>
        <taxon>Chlorellales</taxon>
        <taxon>Chlorellaceae</taxon>
        <taxon>Chlorella clade</taxon>
        <taxon>Chlorella</taxon>
    </lineage>
</organism>
<feature type="transmembrane region" description="Helical" evidence="1">
    <location>
        <begin position="66"/>
        <end position="85"/>
    </location>
</feature>
<comment type="caution">
    <text evidence="2">The sequence shown here is derived from an EMBL/GenBank/DDBJ whole genome shotgun (WGS) entry which is preliminary data.</text>
</comment>
<proteinExistence type="predicted"/>
<reference evidence="2" key="1">
    <citation type="journal article" date="2019" name="Plant J.">
        <title>Chlorella vulgaris genome assembly and annotation reveals the molecular basis for metabolic acclimation to high light conditions.</title>
        <authorList>
            <person name="Cecchin M."/>
            <person name="Marcolungo L."/>
            <person name="Rossato M."/>
            <person name="Girolomoni L."/>
            <person name="Cosentino E."/>
            <person name="Cuine S."/>
            <person name="Li-Beisson Y."/>
            <person name="Delledonne M."/>
            <person name="Ballottari M."/>
        </authorList>
    </citation>
    <scope>NUCLEOTIDE SEQUENCE</scope>
    <source>
        <strain evidence="2">211/11P</strain>
    </source>
</reference>
<feature type="transmembrane region" description="Helical" evidence="1">
    <location>
        <begin position="30"/>
        <end position="51"/>
    </location>
</feature>
<feature type="transmembrane region" description="Helical" evidence="1">
    <location>
        <begin position="153"/>
        <end position="175"/>
    </location>
</feature>
<feature type="transmembrane region" description="Helical" evidence="1">
    <location>
        <begin position="92"/>
        <end position="116"/>
    </location>
</feature>
<accession>A0A9D4Z2H2</accession>
<sequence>MERDGTPANDWNYRMIIEDRYKRLAVMRRAIRISALVQLVYVCIRTLWHSVPFFTGETPLTASTEYIFYAGVAVFLFRAWAFGFGKANREKLWAIMTYSILSMLLVTECFLVFYMYHMDDKMMGRGAGWQYPQMLAKHYAATLKMSKANVVLIATWFERALDLVGLAAGAINIYVSKEYVMEKKEQKREAAEKNEVKAAKKD</sequence>